<organism evidence="1 2">
    <name type="scientific">Candidatus Pedobacter colombiensis</name>
    <dbReference type="NCBI Taxonomy" id="3121371"/>
    <lineage>
        <taxon>Bacteria</taxon>
        <taxon>Pseudomonadati</taxon>
        <taxon>Bacteroidota</taxon>
        <taxon>Sphingobacteriia</taxon>
        <taxon>Sphingobacteriales</taxon>
        <taxon>Sphingobacteriaceae</taxon>
        <taxon>Pedobacter</taxon>
    </lineage>
</organism>
<evidence type="ECO:0000313" key="1">
    <source>
        <dbReference type="EMBL" id="WEK17789.1"/>
    </source>
</evidence>
<proteinExistence type="predicted"/>
<gene>
    <name evidence="1" type="ORF">P0Y49_13375</name>
</gene>
<sequence>MVKFGFLNYMMMYKDNKDHIITEWVELKPTEKWINSKISRKYEGRILVKDWDGKTKRVIDFKEENLNRTANNTISSKKNIRDKRHRDV</sequence>
<reference evidence="1" key="1">
    <citation type="submission" date="2023-03" db="EMBL/GenBank/DDBJ databases">
        <title>Andean soil-derived lignocellulolytic bacterial consortium as a source of novel taxa and putative plastic-active enzymes.</title>
        <authorList>
            <person name="Diaz-Garcia L."/>
            <person name="Chuvochina M."/>
            <person name="Feuerriegel G."/>
            <person name="Bunk B."/>
            <person name="Sproer C."/>
            <person name="Streit W.R."/>
            <person name="Rodriguez L.M."/>
            <person name="Overmann J."/>
            <person name="Jimenez D.J."/>
        </authorList>
    </citation>
    <scope>NUCLEOTIDE SEQUENCE</scope>
    <source>
        <strain evidence="1">MAG 3858</strain>
    </source>
</reference>
<dbReference type="EMBL" id="CP119313">
    <property type="protein sequence ID" value="WEK17789.1"/>
    <property type="molecule type" value="Genomic_DNA"/>
</dbReference>
<accession>A0AAJ5W6B5</accession>
<dbReference type="AlphaFoldDB" id="A0AAJ5W6B5"/>
<dbReference type="Proteomes" id="UP001214530">
    <property type="component" value="Chromosome"/>
</dbReference>
<evidence type="ECO:0000313" key="2">
    <source>
        <dbReference type="Proteomes" id="UP001214530"/>
    </source>
</evidence>
<name>A0AAJ5W6B5_9SPHI</name>
<protein>
    <submittedName>
        <fullName evidence="1">Uncharacterized protein</fullName>
    </submittedName>
</protein>